<comment type="caution">
    <text evidence="1">The sequence shown here is derived from an EMBL/GenBank/DDBJ whole genome shotgun (WGS) entry which is preliminary data.</text>
</comment>
<proteinExistence type="predicted"/>
<evidence type="ECO:0000313" key="1">
    <source>
        <dbReference type="EMBL" id="KAI9909955.1"/>
    </source>
</evidence>
<evidence type="ECO:0000313" key="2">
    <source>
        <dbReference type="Proteomes" id="UP001163321"/>
    </source>
</evidence>
<protein>
    <submittedName>
        <fullName evidence="1">Uncharacterized protein</fullName>
    </submittedName>
</protein>
<dbReference type="Proteomes" id="UP001163321">
    <property type="component" value="Chromosome 6"/>
</dbReference>
<name>A0ACC0VTT2_9STRA</name>
<keyword evidence="2" id="KW-1185">Reference proteome</keyword>
<reference evidence="1 2" key="1">
    <citation type="journal article" date="2022" name="bioRxiv">
        <title>The genome of the oomycete Peronosclerospora sorghi, a cosmopolitan pathogen of maize and sorghum, is inflated with dispersed pseudogenes.</title>
        <authorList>
            <person name="Fletcher K."/>
            <person name="Martin F."/>
            <person name="Isakeit T."/>
            <person name="Cavanaugh K."/>
            <person name="Magill C."/>
            <person name="Michelmore R."/>
        </authorList>
    </citation>
    <scope>NUCLEOTIDE SEQUENCE [LARGE SCALE GENOMIC DNA]</scope>
    <source>
        <strain evidence="1">P6</strain>
    </source>
</reference>
<sequence length="1447" mass="161226">MPPLMQEAHFACFDEDEKDRAPLPRFFIANPVSSSHARKSFSRARTFECTGSGHCYFHHERLRDRFVTWRVVQNVVLLREWSFHRTLQHNGLQLELPAPVVATGIAVVERWEDDDAVEINIVTHAGTIHRFTYAAPSGPDTSIFVHSSGPPNTPASRARVDVFHSLNAEELVTAALWLNEYNLVVGTDAGRVLGINFGLPQESSKLQEFIFSDTSVVSWLWHGLLQSTAAKWTGSRDETRRKRAAVIGMTWFEIAGDEEAEEEGEDRDICVMTLSADGILRAWSFGFQSCLGHQQLVHVVTGSLEVDDADDDDETMADRAMDGMDATHAKLVALSRTKSDNCRILIHFDTSSASSSEILLLRGNVRLTAVSRSGAGEELALEVARVFTIEPPPQRRVQLVDFVVDKTRLVSSWRSLDGDDVVIHPNPMACTGPKRIVGHVVYSLARQMRQYEKEDSAWVFDLKDKGITTDIDDFFLRRILLPGRFSKRSLSTAMLETRTEGTLDSVSNYRHTLCRLISAQCARVPTQTVSAQNIARIRMWQDFIALCTTQWHLENVPIGFAPSTNALLPGAPVILRRNGLSFLFPSASVIATGFASRTEPKDPSLTEGLSELCTDMLPIFDAFPSQSFQSYLEKELADVASEWKVESMVACARHCVRLGLTPNSDTRFTRIIIRLSTLLRGDAALQEQMLGALMDHVEGQRTASKSTARPDEDARPSTCQAFFASREMSVAFAHVTARTIEEMCSQARRLVLLFAYLVDTRPAFLASQTLHVITKVMLPKAIRIYQHWRLGQWIASDGTLHDFILESNDTLTRSNAVQRAVRALAPVDAADAAHDLFATFTREILDTVVHPTAPLVEFFTHRRQFSLVRAVYCVQVRQVSGEGLYPTSELEQSVRAIGKALAYEGQAAARRVTDDAKAQEHAHWCFVQATRCFRIGLSTYLEDDVVPRAPHALDEFVYDVVDVLKATIGRGFYRHLLRFLWTVGTQVKHQLTHKDGDHGLRALHTFSWLNVFKYSVQEHLFRDAHLALMQTTALAAAASGTDAHEMATECVHYLVTELVRAGELALVGELPWGALEHRVEEHLLWQAASTVPNARRYYPLLFTFYMRKQQPAHAASSMYALARRLELVGTGSKNALETQRSALLAACNALRLLPIENRWIVRKEHEQAPASSTGASKIITLEEMQQELDVLGAKHYLVEHGHCDSMLLSTMAGDEVMALLVDAVYKSSFAPHMTHHERRRLGILALEIALTLGRKRTSETLTHVTRSLTRYAVEAAVSTSRTLATCTLLWDFLELFLTHAATLTLYEVAAATILSSWQASGHHRALPTWLKDRLADPEHGNPALLLRLYVKHGLLLEGHKVASTLVAAASTAERVPWIPYEAVDLLLDATTTVLATKSATISSTALASLRTHDETVRQHLAHYFGSITARQQAQETLSLAGTSIDTS</sequence>
<dbReference type="EMBL" id="CM047585">
    <property type="protein sequence ID" value="KAI9909955.1"/>
    <property type="molecule type" value="Genomic_DNA"/>
</dbReference>
<gene>
    <name evidence="1" type="ORF">PsorP6_011223</name>
</gene>
<accession>A0ACC0VTT2</accession>
<organism evidence="1 2">
    <name type="scientific">Peronosclerospora sorghi</name>
    <dbReference type="NCBI Taxonomy" id="230839"/>
    <lineage>
        <taxon>Eukaryota</taxon>
        <taxon>Sar</taxon>
        <taxon>Stramenopiles</taxon>
        <taxon>Oomycota</taxon>
        <taxon>Peronosporomycetes</taxon>
        <taxon>Peronosporales</taxon>
        <taxon>Peronosporaceae</taxon>
        <taxon>Peronosclerospora</taxon>
    </lineage>
</organism>